<organism evidence="2 3">
    <name type="scientific">Amycolatopsis albispora</name>
    <dbReference type="NCBI Taxonomy" id="1804986"/>
    <lineage>
        <taxon>Bacteria</taxon>
        <taxon>Bacillati</taxon>
        <taxon>Actinomycetota</taxon>
        <taxon>Actinomycetes</taxon>
        <taxon>Pseudonocardiales</taxon>
        <taxon>Pseudonocardiaceae</taxon>
        <taxon>Amycolatopsis</taxon>
    </lineage>
</organism>
<dbReference type="RefSeq" id="WP_113695163.1">
    <property type="nucleotide sequence ID" value="NZ_CP015163.1"/>
</dbReference>
<protein>
    <recommendedName>
        <fullName evidence="4">Guanylate cyclase domain-containing protein</fullName>
    </recommendedName>
</protein>
<evidence type="ECO:0000313" key="3">
    <source>
        <dbReference type="Proteomes" id="UP000250434"/>
    </source>
</evidence>
<evidence type="ECO:0000313" key="2">
    <source>
        <dbReference type="EMBL" id="AXB45933.1"/>
    </source>
</evidence>
<feature type="region of interest" description="Disordered" evidence="1">
    <location>
        <begin position="197"/>
        <end position="238"/>
    </location>
</feature>
<dbReference type="OrthoDB" id="3628614at2"/>
<accession>A0A344LD09</accession>
<sequence>MFGYDIVGSSSNEDDELDEMRRNAARYVEEAFAHSGVQTAHRANYSSTGDGAFASFPETDLPALIDSAHYLDGQLHIHNRKFLPPIRLRLSVHTGPLEVTDSHIFQRRTIELARGLDARSFKKITEQIERYRPPTIALIVSDQAYRVAVQGRYTERLHPHNFGELVVRNKEFTERCWVHVPGLDAERVKELTQDVELKTTSEPKQPRTHRNNKNRGNLVNGDNSGTLINNVNEGRYHA</sequence>
<dbReference type="Proteomes" id="UP000250434">
    <property type="component" value="Chromosome"/>
</dbReference>
<evidence type="ECO:0008006" key="4">
    <source>
        <dbReference type="Google" id="ProtNLM"/>
    </source>
</evidence>
<keyword evidence="3" id="KW-1185">Reference proteome</keyword>
<gene>
    <name evidence="2" type="ORF">A4R43_28485</name>
</gene>
<reference evidence="2 3" key="1">
    <citation type="submission" date="2016-04" db="EMBL/GenBank/DDBJ databases">
        <title>Complete genome sequence and analysis of deep-sea sediment isolate, Amycolatopsis sp. WP1.</title>
        <authorList>
            <person name="Wang H."/>
            <person name="Chen S."/>
            <person name="Wu Q."/>
        </authorList>
    </citation>
    <scope>NUCLEOTIDE SEQUENCE [LARGE SCALE GENOMIC DNA]</scope>
    <source>
        <strain evidence="2 3">WP1</strain>
    </source>
</reference>
<dbReference type="EMBL" id="CP015163">
    <property type="protein sequence ID" value="AXB45933.1"/>
    <property type="molecule type" value="Genomic_DNA"/>
</dbReference>
<proteinExistence type="predicted"/>
<dbReference type="AlphaFoldDB" id="A0A344LD09"/>
<feature type="compositionally biased region" description="Polar residues" evidence="1">
    <location>
        <begin position="214"/>
        <end position="232"/>
    </location>
</feature>
<evidence type="ECO:0000256" key="1">
    <source>
        <dbReference type="SAM" id="MobiDB-lite"/>
    </source>
</evidence>
<dbReference type="KEGG" id="aab:A4R43_28485"/>
<name>A0A344LD09_9PSEU</name>